<sequence length="163" mass="19659">MEFRILKLDAHINRFGELKMTSLPDRLNIFEKEQLINNVYDFIIINCDDICHITMKSILESQNYVCCMYNNMLSTFWYINKELNTNMYIRAVSRYKTYFDFFNKIYLPFNSVHDFFKDKLPCFISTEFHEAEHLEKFYKITKINVPNTYYLECKGQLTKAAVK</sequence>
<name>A0A1V0SFK9_9VIRU</name>
<organism evidence="1">
    <name type="scientific">Hokovirus HKV1</name>
    <dbReference type="NCBI Taxonomy" id="1977638"/>
    <lineage>
        <taxon>Viruses</taxon>
        <taxon>Varidnaviria</taxon>
        <taxon>Bamfordvirae</taxon>
        <taxon>Nucleocytoviricota</taxon>
        <taxon>Megaviricetes</taxon>
        <taxon>Imitervirales</taxon>
        <taxon>Mimiviridae</taxon>
        <taxon>Klosneuvirinae</taxon>
        <taxon>Hokovirus</taxon>
    </lineage>
</organism>
<gene>
    <name evidence="1" type="ORF">Hokovirus_2_36</name>
</gene>
<protein>
    <submittedName>
        <fullName evidence="1">Uncharacterized protein</fullName>
    </submittedName>
</protein>
<accession>A0A1V0SFK9</accession>
<evidence type="ECO:0000313" key="1">
    <source>
        <dbReference type="EMBL" id="ARF10509.1"/>
    </source>
</evidence>
<dbReference type="EMBL" id="KY684104">
    <property type="protein sequence ID" value="ARF10509.1"/>
    <property type="molecule type" value="Genomic_DNA"/>
</dbReference>
<reference evidence="1" key="1">
    <citation type="journal article" date="2017" name="Science">
        <title>Giant viruses with an expanded complement of translation system components.</title>
        <authorList>
            <person name="Schulz F."/>
            <person name="Yutin N."/>
            <person name="Ivanova N.N."/>
            <person name="Ortega D.R."/>
            <person name="Lee T.K."/>
            <person name="Vierheilig J."/>
            <person name="Daims H."/>
            <person name="Horn M."/>
            <person name="Wagner M."/>
            <person name="Jensen G.J."/>
            <person name="Kyrpides N.C."/>
            <person name="Koonin E.V."/>
            <person name="Woyke T."/>
        </authorList>
    </citation>
    <scope>NUCLEOTIDE SEQUENCE</scope>
    <source>
        <strain evidence="1">HKV1</strain>
    </source>
</reference>
<proteinExistence type="predicted"/>